<keyword evidence="1" id="KW-0328">Glycosyltransferase</keyword>
<evidence type="ECO:0000259" key="4">
    <source>
        <dbReference type="Pfam" id="PF13439"/>
    </source>
</evidence>
<dbReference type="SUPFAM" id="SSF53756">
    <property type="entry name" value="UDP-Glycosyltransferase/glycogen phosphorylase"/>
    <property type="match status" value="1"/>
</dbReference>
<dbReference type="InterPro" id="IPR028098">
    <property type="entry name" value="Glyco_trans_4-like_N"/>
</dbReference>
<comment type="caution">
    <text evidence="5">The sequence shown here is derived from an EMBL/GenBank/DDBJ whole genome shotgun (WGS) entry which is preliminary data.</text>
</comment>
<feature type="domain" description="Glycosyltransferase subfamily 4-like N-terminal" evidence="4">
    <location>
        <begin position="18"/>
        <end position="178"/>
    </location>
</feature>
<sequence>MTDRAPTVVAFPFVGELVGGSHISACGLIRALDRSRFTPLVLLQHPDGAVGRLFREAGVEVERAPASAELAHGRRLGPGPVLSVAARSLHLARFLRERQVGIVHCNDGRSSATWGLAARLSGARLVWHHRSSPDSAGLRLVAPLLADRVIAVSHFASPRPGRFSAASRATVIHSPFDVTQQHGRAAARTALLHAVPDARNSCFVAFSGVLIDRKRPLLFVEAIAALRRKASELDVRGVILGEALDDMDAQVRRKAEALGVTDAVHLLGFRAPGPFWLAGCDLLMVPAVEEPFGRTLIEAMLVGTPVVATRSGGNVEAIDHERTGLLVPPENPEALADACLSLLLDRGRRAEMASTAQIQARKRFGIETHAAGVMAIYDELLQSGFGGRPVHRSVGRRAA</sequence>
<name>A0A7W9ETK7_9SPHN</name>
<organism evidence="5 6">
    <name type="scientific">Sphingomonas aerophila</name>
    <dbReference type="NCBI Taxonomy" id="1344948"/>
    <lineage>
        <taxon>Bacteria</taxon>
        <taxon>Pseudomonadati</taxon>
        <taxon>Pseudomonadota</taxon>
        <taxon>Alphaproteobacteria</taxon>
        <taxon>Sphingomonadales</taxon>
        <taxon>Sphingomonadaceae</taxon>
        <taxon>Sphingomonas</taxon>
    </lineage>
</organism>
<dbReference type="InterPro" id="IPR001296">
    <property type="entry name" value="Glyco_trans_1"/>
</dbReference>
<accession>A0A7W9ETK7</accession>
<dbReference type="EMBL" id="JACIJK010000003">
    <property type="protein sequence ID" value="MBB5714304.1"/>
    <property type="molecule type" value="Genomic_DNA"/>
</dbReference>
<evidence type="ECO:0000256" key="2">
    <source>
        <dbReference type="ARBA" id="ARBA00022679"/>
    </source>
</evidence>
<protein>
    <submittedName>
        <fullName evidence="5">Glycosyltransferase involved in cell wall biosynthesis</fullName>
    </submittedName>
</protein>
<dbReference type="Proteomes" id="UP000546200">
    <property type="component" value="Unassembled WGS sequence"/>
</dbReference>
<keyword evidence="6" id="KW-1185">Reference proteome</keyword>
<dbReference type="CDD" id="cd03801">
    <property type="entry name" value="GT4_PimA-like"/>
    <property type="match status" value="1"/>
</dbReference>
<gene>
    <name evidence="5" type="ORF">FHS94_001135</name>
</gene>
<dbReference type="Gene3D" id="3.40.50.2000">
    <property type="entry name" value="Glycogen Phosphorylase B"/>
    <property type="match status" value="2"/>
</dbReference>
<dbReference type="PANTHER" id="PTHR12526:SF510">
    <property type="entry name" value="D-INOSITOL 3-PHOSPHATE GLYCOSYLTRANSFERASE"/>
    <property type="match status" value="1"/>
</dbReference>
<dbReference type="Pfam" id="PF13439">
    <property type="entry name" value="Glyco_transf_4"/>
    <property type="match status" value="1"/>
</dbReference>
<proteinExistence type="predicted"/>
<evidence type="ECO:0000256" key="1">
    <source>
        <dbReference type="ARBA" id="ARBA00022676"/>
    </source>
</evidence>
<dbReference type="Pfam" id="PF00534">
    <property type="entry name" value="Glycos_transf_1"/>
    <property type="match status" value="1"/>
</dbReference>
<dbReference type="AlphaFoldDB" id="A0A7W9ETK7"/>
<feature type="domain" description="Glycosyl transferase family 1" evidence="3">
    <location>
        <begin position="203"/>
        <end position="357"/>
    </location>
</feature>
<keyword evidence="2 5" id="KW-0808">Transferase</keyword>
<dbReference type="GO" id="GO:0016757">
    <property type="term" value="F:glycosyltransferase activity"/>
    <property type="evidence" value="ECO:0007669"/>
    <property type="project" value="UniProtKB-KW"/>
</dbReference>
<evidence type="ECO:0000259" key="3">
    <source>
        <dbReference type="Pfam" id="PF00534"/>
    </source>
</evidence>
<dbReference type="PANTHER" id="PTHR12526">
    <property type="entry name" value="GLYCOSYLTRANSFERASE"/>
    <property type="match status" value="1"/>
</dbReference>
<evidence type="ECO:0000313" key="6">
    <source>
        <dbReference type="Proteomes" id="UP000546200"/>
    </source>
</evidence>
<evidence type="ECO:0000313" key="5">
    <source>
        <dbReference type="EMBL" id="MBB5714304.1"/>
    </source>
</evidence>
<reference evidence="5 6" key="1">
    <citation type="submission" date="2020-08" db="EMBL/GenBank/DDBJ databases">
        <title>Genomic Encyclopedia of Type Strains, Phase IV (KMG-IV): sequencing the most valuable type-strain genomes for metagenomic binning, comparative biology and taxonomic classification.</title>
        <authorList>
            <person name="Goeker M."/>
        </authorList>
    </citation>
    <scope>NUCLEOTIDE SEQUENCE [LARGE SCALE GENOMIC DNA]</scope>
    <source>
        <strain evidence="5 6">DSM 100044</strain>
    </source>
</reference>